<accession>A0A5C6N3V5</accession>
<organism evidence="2 3">
    <name type="scientific">Takifugu flavidus</name>
    <name type="common">sansaifugu</name>
    <dbReference type="NCBI Taxonomy" id="433684"/>
    <lineage>
        <taxon>Eukaryota</taxon>
        <taxon>Metazoa</taxon>
        <taxon>Chordata</taxon>
        <taxon>Craniata</taxon>
        <taxon>Vertebrata</taxon>
        <taxon>Euteleostomi</taxon>
        <taxon>Actinopterygii</taxon>
        <taxon>Neopterygii</taxon>
        <taxon>Teleostei</taxon>
        <taxon>Neoteleostei</taxon>
        <taxon>Acanthomorphata</taxon>
        <taxon>Eupercaria</taxon>
        <taxon>Tetraodontiformes</taxon>
        <taxon>Tetradontoidea</taxon>
        <taxon>Tetraodontidae</taxon>
        <taxon>Takifugu</taxon>
    </lineage>
</organism>
<gene>
    <name evidence="2" type="ORF">D4764_04G0001350</name>
</gene>
<reference evidence="2 3" key="1">
    <citation type="submission" date="2019-04" db="EMBL/GenBank/DDBJ databases">
        <title>Chromosome genome assembly for Takifugu flavidus.</title>
        <authorList>
            <person name="Xiao S."/>
        </authorList>
    </citation>
    <scope>NUCLEOTIDE SEQUENCE [LARGE SCALE GENOMIC DNA]</scope>
    <source>
        <strain evidence="2">HTHZ2018</strain>
        <tissue evidence="2">Muscle</tissue>
    </source>
</reference>
<evidence type="ECO:0000313" key="3">
    <source>
        <dbReference type="Proteomes" id="UP000324091"/>
    </source>
</evidence>
<sequence>MFQDELLLRYYAAFQLRNLLAFDLVRNPPARYPRTTQRIVKAGALQVMQKHRGFVLDASSHHHDTLLPSSSLRTRRRQPTWVTQETERSRGMTTAAALNVSNERKLETGSGCVSSLPLGVSCCSSQQKVPLRGARGSLKSDSSSSWPVVGAPQPNSAKAPQEHLPHPSPMPRCLPDITTPLLSS</sequence>
<keyword evidence="3" id="KW-1185">Reference proteome</keyword>
<protein>
    <submittedName>
        <fullName evidence="2">Uncharacterized protein</fullName>
    </submittedName>
</protein>
<proteinExistence type="predicted"/>
<name>A0A5C6N3V5_9TELE</name>
<dbReference type="Proteomes" id="UP000324091">
    <property type="component" value="Chromosome 4"/>
</dbReference>
<dbReference type="AlphaFoldDB" id="A0A5C6N3V5"/>
<dbReference type="EMBL" id="RHFK02000017">
    <property type="protein sequence ID" value="TWW61488.1"/>
    <property type="molecule type" value="Genomic_DNA"/>
</dbReference>
<evidence type="ECO:0000313" key="2">
    <source>
        <dbReference type="EMBL" id="TWW61488.1"/>
    </source>
</evidence>
<feature type="region of interest" description="Disordered" evidence="1">
    <location>
        <begin position="72"/>
        <end position="93"/>
    </location>
</feature>
<feature type="region of interest" description="Disordered" evidence="1">
    <location>
        <begin position="133"/>
        <end position="184"/>
    </location>
</feature>
<evidence type="ECO:0000256" key="1">
    <source>
        <dbReference type="SAM" id="MobiDB-lite"/>
    </source>
</evidence>
<comment type="caution">
    <text evidence="2">The sequence shown here is derived from an EMBL/GenBank/DDBJ whole genome shotgun (WGS) entry which is preliminary data.</text>
</comment>